<keyword evidence="2" id="KW-1185">Reference proteome</keyword>
<dbReference type="Proteomes" id="UP001470230">
    <property type="component" value="Unassembled WGS sequence"/>
</dbReference>
<dbReference type="EMBL" id="JAPFFF010000031">
    <property type="protein sequence ID" value="KAK8845122.1"/>
    <property type="molecule type" value="Genomic_DNA"/>
</dbReference>
<protein>
    <submittedName>
        <fullName evidence="1">Uncharacterized protein</fullName>
    </submittedName>
</protein>
<proteinExistence type="predicted"/>
<organism evidence="1 2">
    <name type="scientific">Tritrichomonas musculus</name>
    <dbReference type="NCBI Taxonomy" id="1915356"/>
    <lineage>
        <taxon>Eukaryota</taxon>
        <taxon>Metamonada</taxon>
        <taxon>Parabasalia</taxon>
        <taxon>Tritrichomonadida</taxon>
        <taxon>Tritrichomonadidae</taxon>
        <taxon>Tritrichomonas</taxon>
    </lineage>
</organism>
<gene>
    <name evidence="1" type="ORF">M9Y10_021303</name>
</gene>
<reference evidence="1 2" key="1">
    <citation type="submission" date="2024-04" db="EMBL/GenBank/DDBJ databases">
        <title>Tritrichomonas musculus Genome.</title>
        <authorList>
            <person name="Alves-Ferreira E."/>
            <person name="Grigg M."/>
            <person name="Lorenzi H."/>
            <person name="Galac M."/>
        </authorList>
    </citation>
    <scope>NUCLEOTIDE SEQUENCE [LARGE SCALE GENOMIC DNA]</scope>
    <source>
        <strain evidence="1 2">EAF2021</strain>
    </source>
</reference>
<accession>A0ABR2HDK6</accession>
<name>A0ABR2HDK6_9EUKA</name>
<comment type="caution">
    <text evidence="1">The sequence shown here is derived from an EMBL/GenBank/DDBJ whole genome shotgun (WGS) entry which is preliminary data.</text>
</comment>
<sequence length="186" mass="22185">MISPARKNKSHKAITFEGYQILLNEERPKHRLYVDRVISRCLDFIGENGIKDKCKIVKYLLKIGLKSADIQNIIIEFKNQYNKQAEKEIIKWFSRRDVRQLTFSGKNNLLAVLAVQYKDEFIEFMNNYFKDKNDKKVIKQINKIKKNIQKMYDISQSLFPIDNKEDFKFIAISNDEEINMDFDFEL</sequence>
<evidence type="ECO:0000313" key="1">
    <source>
        <dbReference type="EMBL" id="KAK8845122.1"/>
    </source>
</evidence>
<evidence type="ECO:0000313" key="2">
    <source>
        <dbReference type="Proteomes" id="UP001470230"/>
    </source>
</evidence>